<dbReference type="FunFam" id="3.30.565.10:FF:000006">
    <property type="entry name" value="Sensor histidine kinase WalK"/>
    <property type="match status" value="1"/>
</dbReference>
<dbReference type="Gene3D" id="3.30.565.10">
    <property type="entry name" value="Histidine kinase-like ATPase, C-terminal domain"/>
    <property type="match status" value="1"/>
</dbReference>
<dbReference type="InterPro" id="IPR036097">
    <property type="entry name" value="HisK_dim/P_sf"/>
</dbReference>
<evidence type="ECO:0000256" key="12">
    <source>
        <dbReference type="ARBA" id="ARBA00023012"/>
    </source>
</evidence>
<keyword evidence="5" id="KW-0597">Phosphoprotein</keyword>
<evidence type="ECO:0000256" key="5">
    <source>
        <dbReference type="ARBA" id="ARBA00022553"/>
    </source>
</evidence>
<keyword evidence="7 14" id="KW-0812">Transmembrane</keyword>
<name>A0A4R3L5P4_9BACL</name>
<evidence type="ECO:0000259" key="15">
    <source>
        <dbReference type="PROSITE" id="PS50109"/>
    </source>
</evidence>
<dbReference type="Pfam" id="PF00512">
    <property type="entry name" value="HisKA"/>
    <property type="match status" value="1"/>
</dbReference>
<dbReference type="EMBL" id="SMAG01000007">
    <property type="protein sequence ID" value="TCS93484.1"/>
    <property type="molecule type" value="Genomic_DNA"/>
</dbReference>
<evidence type="ECO:0000256" key="8">
    <source>
        <dbReference type="ARBA" id="ARBA00022741"/>
    </source>
</evidence>
<dbReference type="Proteomes" id="UP000294937">
    <property type="component" value="Unassembled WGS sequence"/>
</dbReference>
<dbReference type="AlphaFoldDB" id="A0A4R3L5P4"/>
<dbReference type="GO" id="GO:0000155">
    <property type="term" value="F:phosphorelay sensor kinase activity"/>
    <property type="evidence" value="ECO:0007669"/>
    <property type="project" value="InterPro"/>
</dbReference>
<dbReference type="SMART" id="SM00388">
    <property type="entry name" value="HisKA"/>
    <property type="match status" value="1"/>
</dbReference>
<feature type="transmembrane region" description="Helical" evidence="14">
    <location>
        <begin position="141"/>
        <end position="159"/>
    </location>
</feature>
<organism evidence="16 17">
    <name type="scientific">Hazenella coriacea</name>
    <dbReference type="NCBI Taxonomy" id="1179467"/>
    <lineage>
        <taxon>Bacteria</taxon>
        <taxon>Bacillati</taxon>
        <taxon>Bacillota</taxon>
        <taxon>Bacilli</taxon>
        <taxon>Bacillales</taxon>
        <taxon>Thermoactinomycetaceae</taxon>
        <taxon>Hazenella</taxon>
    </lineage>
</organism>
<dbReference type="InterPro" id="IPR004358">
    <property type="entry name" value="Sig_transdc_His_kin-like_C"/>
</dbReference>
<protein>
    <recommendedName>
        <fullName evidence="3">histidine kinase</fullName>
        <ecNumber evidence="3">2.7.13.3</ecNumber>
    </recommendedName>
</protein>
<keyword evidence="9 16" id="KW-0418">Kinase</keyword>
<evidence type="ECO:0000256" key="3">
    <source>
        <dbReference type="ARBA" id="ARBA00012438"/>
    </source>
</evidence>
<dbReference type="OrthoDB" id="335833at2"/>
<feature type="domain" description="Histidine kinase" evidence="15">
    <location>
        <begin position="225"/>
        <end position="444"/>
    </location>
</feature>
<proteinExistence type="predicted"/>
<comment type="subcellular location">
    <subcellularLocation>
        <location evidence="2">Cell membrane</location>
        <topology evidence="2">Multi-pass membrane protein</topology>
    </subcellularLocation>
</comment>
<dbReference type="CDD" id="cd00082">
    <property type="entry name" value="HisKA"/>
    <property type="match status" value="1"/>
</dbReference>
<evidence type="ECO:0000313" key="17">
    <source>
        <dbReference type="Proteomes" id="UP000294937"/>
    </source>
</evidence>
<dbReference type="InterPro" id="IPR050398">
    <property type="entry name" value="HssS/ArlS-like"/>
</dbReference>
<dbReference type="InterPro" id="IPR003661">
    <property type="entry name" value="HisK_dim/P_dom"/>
</dbReference>
<dbReference type="EC" id="2.7.13.3" evidence="3"/>
<keyword evidence="11 14" id="KW-1133">Transmembrane helix</keyword>
<dbReference type="GO" id="GO:0005524">
    <property type="term" value="F:ATP binding"/>
    <property type="evidence" value="ECO:0007669"/>
    <property type="project" value="UniProtKB-KW"/>
</dbReference>
<evidence type="ECO:0000256" key="9">
    <source>
        <dbReference type="ARBA" id="ARBA00022777"/>
    </source>
</evidence>
<evidence type="ECO:0000256" key="6">
    <source>
        <dbReference type="ARBA" id="ARBA00022679"/>
    </source>
</evidence>
<evidence type="ECO:0000256" key="13">
    <source>
        <dbReference type="ARBA" id="ARBA00023136"/>
    </source>
</evidence>
<evidence type="ECO:0000256" key="1">
    <source>
        <dbReference type="ARBA" id="ARBA00000085"/>
    </source>
</evidence>
<evidence type="ECO:0000256" key="14">
    <source>
        <dbReference type="SAM" id="Phobius"/>
    </source>
</evidence>
<dbReference type="PANTHER" id="PTHR45528:SF1">
    <property type="entry name" value="SENSOR HISTIDINE KINASE CPXA"/>
    <property type="match status" value="1"/>
</dbReference>
<keyword evidence="4" id="KW-1003">Cell membrane</keyword>
<sequence length="445" mass="51546">MKLTYKIPLILTMIIMAVFLILLFFLGIYFKDYYFQYITERSKGLVQENFMIIREVDQLQQSPDQLKSYLKEVSKEPGIQLEYRSLNADVHMQAGQFKEGYLTFEQTFPTYQNGLPVGELTISRQTDLLADFGVGQLFNKTFLVFMLVILTLFFLVSVYSNQYITKPIYDLNQRLSQVSVKRKPIPLRDKEQGKGDEIRLLYQHVYHMEKRLYEAHEEQIHLISSIAHDLKTPLTSMQGFIELLESDAIPQEKRERYFQLIKQKAMDIRKLIDVFSSYTKNEYALLDIKTEPIHVSKFFESVAEEYKEECSGLDVHFRYEHVFSEKDGLEANPDLLRRVIANLVSNAIRYADHESLTITFTGYQDEGMANFVIEDNGMGVADEEIPRLFSKFYTVDQARQAERGGSGLGLAICRTIIERHGGNIEAFPSRYGGLGIRFTIPLINN</sequence>
<dbReference type="Gene3D" id="6.10.340.10">
    <property type="match status" value="1"/>
</dbReference>
<comment type="catalytic activity">
    <reaction evidence="1">
        <text>ATP + protein L-histidine = ADP + protein N-phospho-L-histidine.</text>
        <dbReference type="EC" id="2.7.13.3"/>
    </reaction>
</comment>
<reference evidence="16 17" key="1">
    <citation type="submission" date="2019-03" db="EMBL/GenBank/DDBJ databases">
        <title>Genomic Encyclopedia of Type Strains, Phase IV (KMG-IV): sequencing the most valuable type-strain genomes for metagenomic binning, comparative biology and taxonomic classification.</title>
        <authorList>
            <person name="Goeker M."/>
        </authorList>
    </citation>
    <scope>NUCLEOTIDE SEQUENCE [LARGE SCALE GENOMIC DNA]</scope>
    <source>
        <strain evidence="16 17">DSM 45707</strain>
    </source>
</reference>
<keyword evidence="13 14" id="KW-0472">Membrane</keyword>
<dbReference type="GO" id="GO:0005886">
    <property type="term" value="C:plasma membrane"/>
    <property type="evidence" value="ECO:0007669"/>
    <property type="project" value="UniProtKB-SubCell"/>
</dbReference>
<accession>A0A4R3L5P4</accession>
<dbReference type="Gene3D" id="1.10.287.130">
    <property type="match status" value="1"/>
</dbReference>
<keyword evidence="17" id="KW-1185">Reference proteome</keyword>
<dbReference type="CDD" id="cd00075">
    <property type="entry name" value="HATPase"/>
    <property type="match status" value="1"/>
</dbReference>
<dbReference type="InterPro" id="IPR003594">
    <property type="entry name" value="HATPase_dom"/>
</dbReference>
<dbReference type="InterPro" id="IPR036890">
    <property type="entry name" value="HATPase_C_sf"/>
</dbReference>
<dbReference type="PROSITE" id="PS50109">
    <property type="entry name" value="HIS_KIN"/>
    <property type="match status" value="1"/>
</dbReference>
<evidence type="ECO:0000256" key="11">
    <source>
        <dbReference type="ARBA" id="ARBA00022989"/>
    </source>
</evidence>
<dbReference type="PANTHER" id="PTHR45528">
    <property type="entry name" value="SENSOR HISTIDINE KINASE CPXA"/>
    <property type="match status" value="1"/>
</dbReference>
<evidence type="ECO:0000256" key="2">
    <source>
        <dbReference type="ARBA" id="ARBA00004651"/>
    </source>
</evidence>
<keyword evidence="10" id="KW-0067">ATP-binding</keyword>
<feature type="transmembrane region" description="Helical" evidence="14">
    <location>
        <begin position="7"/>
        <end position="30"/>
    </location>
</feature>
<evidence type="ECO:0000313" key="16">
    <source>
        <dbReference type="EMBL" id="TCS93484.1"/>
    </source>
</evidence>
<gene>
    <name evidence="16" type="ORF">EDD58_107132</name>
</gene>
<dbReference type="SUPFAM" id="SSF55874">
    <property type="entry name" value="ATPase domain of HSP90 chaperone/DNA topoisomerase II/histidine kinase"/>
    <property type="match status" value="1"/>
</dbReference>
<dbReference type="SUPFAM" id="SSF47384">
    <property type="entry name" value="Homodimeric domain of signal transducing histidine kinase"/>
    <property type="match status" value="1"/>
</dbReference>
<keyword evidence="8" id="KW-0547">Nucleotide-binding</keyword>
<dbReference type="PRINTS" id="PR00344">
    <property type="entry name" value="BCTRLSENSOR"/>
</dbReference>
<evidence type="ECO:0000256" key="7">
    <source>
        <dbReference type="ARBA" id="ARBA00022692"/>
    </source>
</evidence>
<dbReference type="Pfam" id="PF02518">
    <property type="entry name" value="HATPase_c"/>
    <property type="match status" value="1"/>
</dbReference>
<keyword evidence="12" id="KW-0902">Two-component regulatory system</keyword>
<keyword evidence="6" id="KW-0808">Transferase</keyword>
<dbReference type="RefSeq" id="WP_131925842.1">
    <property type="nucleotide sequence ID" value="NZ_SMAG01000007.1"/>
</dbReference>
<dbReference type="InterPro" id="IPR005467">
    <property type="entry name" value="His_kinase_dom"/>
</dbReference>
<comment type="caution">
    <text evidence="16">The sequence shown here is derived from an EMBL/GenBank/DDBJ whole genome shotgun (WGS) entry which is preliminary data.</text>
</comment>
<evidence type="ECO:0000256" key="4">
    <source>
        <dbReference type="ARBA" id="ARBA00022475"/>
    </source>
</evidence>
<dbReference type="SMART" id="SM00387">
    <property type="entry name" value="HATPase_c"/>
    <property type="match status" value="1"/>
</dbReference>
<evidence type="ECO:0000256" key="10">
    <source>
        <dbReference type="ARBA" id="ARBA00022840"/>
    </source>
</evidence>